<feature type="chain" id="PRO_5038879777" description="C4-dicarboxylate ABC transporter substrate-binding protein" evidence="2">
    <location>
        <begin position="28"/>
        <end position="358"/>
    </location>
</feature>
<reference evidence="3 4" key="1">
    <citation type="submission" date="2017-08" db="EMBL/GenBank/DDBJ databases">
        <title>Complete Genome Sequence of Bacillus kochii Oregon-R-modENCODE STRAIN BDGP4, isolated from Drosophila melanogaster gut.</title>
        <authorList>
            <person name="Wan K.H."/>
            <person name="Yu C."/>
            <person name="Park S."/>
            <person name="Hammonds A.S."/>
            <person name="Booth B.W."/>
            <person name="Celniker S.E."/>
        </authorList>
    </citation>
    <scope>NUCLEOTIDE SEQUENCE [LARGE SCALE GENOMIC DNA]</scope>
    <source>
        <strain evidence="3 4">BDGP4</strain>
    </source>
</reference>
<dbReference type="PANTHER" id="PTHR33376">
    <property type="match status" value="1"/>
</dbReference>
<evidence type="ECO:0008006" key="5">
    <source>
        <dbReference type="Google" id="ProtNLM"/>
    </source>
</evidence>
<protein>
    <recommendedName>
        <fullName evidence="5">C4-dicarboxylate ABC transporter substrate-binding protein</fullName>
    </recommendedName>
</protein>
<dbReference type="Gene3D" id="3.40.190.170">
    <property type="entry name" value="Bacterial extracellular solute-binding protein, family 7"/>
    <property type="match status" value="1"/>
</dbReference>
<dbReference type="InterPro" id="IPR018389">
    <property type="entry name" value="DctP_fam"/>
</dbReference>
<dbReference type="Pfam" id="PF03480">
    <property type="entry name" value="DctP"/>
    <property type="match status" value="1"/>
</dbReference>
<evidence type="ECO:0000256" key="1">
    <source>
        <dbReference type="ARBA" id="ARBA00022729"/>
    </source>
</evidence>
<name>A0A248TNR4_9BACI</name>
<dbReference type="AlphaFoldDB" id="A0A248TNR4"/>
<organism evidence="3 4">
    <name type="scientific">Cytobacillus kochii</name>
    <dbReference type="NCBI Taxonomy" id="859143"/>
    <lineage>
        <taxon>Bacteria</taxon>
        <taxon>Bacillati</taxon>
        <taxon>Bacillota</taxon>
        <taxon>Bacilli</taxon>
        <taxon>Bacillales</taxon>
        <taxon>Bacillaceae</taxon>
        <taxon>Cytobacillus</taxon>
    </lineage>
</organism>
<feature type="signal peptide" evidence="2">
    <location>
        <begin position="1"/>
        <end position="27"/>
    </location>
</feature>
<keyword evidence="4" id="KW-1185">Reference proteome</keyword>
<sequence>MEVFPMKKVLLLTLFFVCILLNGCSQQTSNESASDEVYVMDINNWQPSTHHYAYNAWEPWKKMVEEKTNGRVKVNIYHGSALGKSSSVYQDIKGGLYDVSLLVTNYFYDTPFFPYTIGSLPFALQGPVEANKVLSKFEDRFADKGLDNVILMPPTSTDAYDLFSTTPIHTMEDLQNKKMRMSGKGENAFIQSLGGTPVSITSEGIYEGLEKGMIDTAFYTPIGGEAVRYYEPAPYITQMSVLVNPLIPVMNKNFYDQLPPDLQKLFTEELNPALSEMFTKSYVTELAASNEQLEKAVEKRGEYIKLSTEEDIKYREAGKGAWELWIEDANKRGFDGDEMVEAFFEILREEDYPLPFEN</sequence>
<dbReference type="Proteomes" id="UP000215137">
    <property type="component" value="Chromosome"/>
</dbReference>
<evidence type="ECO:0000313" key="4">
    <source>
        <dbReference type="Proteomes" id="UP000215137"/>
    </source>
</evidence>
<evidence type="ECO:0000313" key="3">
    <source>
        <dbReference type="EMBL" id="ASV69802.1"/>
    </source>
</evidence>
<dbReference type="EMBL" id="CP022983">
    <property type="protein sequence ID" value="ASV69802.1"/>
    <property type="molecule type" value="Genomic_DNA"/>
</dbReference>
<dbReference type="PANTHER" id="PTHR33376:SF5">
    <property type="entry name" value="EXTRACYTOPLASMIC SOLUTE RECEPTOR PROTEIN"/>
    <property type="match status" value="1"/>
</dbReference>
<dbReference type="GO" id="GO:0055085">
    <property type="term" value="P:transmembrane transport"/>
    <property type="evidence" value="ECO:0007669"/>
    <property type="project" value="InterPro"/>
</dbReference>
<proteinExistence type="predicted"/>
<gene>
    <name evidence="3" type="ORF">CKF48_22330</name>
</gene>
<dbReference type="KEGG" id="bko:CKF48_22330"/>
<dbReference type="NCBIfam" id="NF037995">
    <property type="entry name" value="TRAP_S1"/>
    <property type="match status" value="1"/>
</dbReference>
<evidence type="ECO:0000256" key="2">
    <source>
        <dbReference type="SAM" id="SignalP"/>
    </source>
</evidence>
<keyword evidence="1 2" id="KW-0732">Signal</keyword>
<accession>A0A248TNR4</accession>
<dbReference type="InterPro" id="IPR038404">
    <property type="entry name" value="TRAP_DctP_sf"/>
</dbReference>
<dbReference type="OrthoDB" id="1646at2"/>